<dbReference type="InterPro" id="IPR027980">
    <property type="entry name" value="RACo_C"/>
</dbReference>
<dbReference type="InterPro" id="IPR052911">
    <property type="entry name" value="Corrinoid_activation_enz"/>
</dbReference>
<dbReference type="EMBL" id="ACJN02000003">
    <property type="protein sequence ID" value="EFI33318.1"/>
    <property type="molecule type" value="Genomic_DNA"/>
</dbReference>
<dbReference type="InterPro" id="IPR043129">
    <property type="entry name" value="ATPase_NBD"/>
</dbReference>
<dbReference type="AlphaFoldDB" id="D6SRK2"/>
<dbReference type="InterPro" id="IPR012675">
    <property type="entry name" value="Beta-grasp_dom_sf"/>
</dbReference>
<dbReference type="RefSeq" id="WP_008870676.1">
    <property type="nucleotide sequence ID" value="NZ_ACJN02000003.1"/>
</dbReference>
<name>D6SRK2_9BACT</name>
<dbReference type="eggNOG" id="COG2871">
    <property type="taxonomic scope" value="Bacteria"/>
</dbReference>
<dbReference type="OrthoDB" id="9810588at2"/>
<keyword evidence="3" id="KW-1185">Reference proteome</keyword>
<dbReference type="CDD" id="cd00207">
    <property type="entry name" value="fer2"/>
    <property type="match status" value="1"/>
</dbReference>
<dbReference type="InterPro" id="IPR042259">
    <property type="entry name" value="Raco-like_middle_sf"/>
</dbReference>
<dbReference type="InterPro" id="IPR036010">
    <property type="entry name" value="2Fe-2S_ferredoxin-like_sf"/>
</dbReference>
<dbReference type="Proteomes" id="UP000005496">
    <property type="component" value="Unassembled WGS sequence"/>
</dbReference>
<dbReference type="eggNOG" id="COG3894">
    <property type="taxonomic scope" value="Bacteria"/>
</dbReference>
<evidence type="ECO:0000259" key="1">
    <source>
        <dbReference type="PROSITE" id="PS51085"/>
    </source>
</evidence>
<sequence length="572" mass="62785">MPRITIQPINIRADAREGETLRDILLRRGVYVESPCNGNGTCGSCGVWIQEHQQVPYTPNENITESDLEKGYRLSCQVVPEEDLTINLPMNFLRDAKRFRESQTILEGEIAPVSRLVSAVKILDEQDYPEMLYDNFPEPRVLKVWEDEYEPKGLAIDLGTTTIVVTLVSLETGVVLSTASKLNPQISFGHDIMTRIQHGSTQEGLHELAQAVRKGINELIYEVCVDSDSKRKEILDVVLGGNTTMLQIIAEIDPAPLGQIPFTVDMKSGISYPVQQFGIKVNPDARVYIPPVMHAFIGSDITAGLLIHSDFFDDTKSVLFVDVGTNGEIALNYLGRRLACSAAAGPAFEGMGLSCGMRASFGAVESVKSNSDSITFSTVADSEPRGICGSGIVDLAAALLRLQVIDPTGRFCSLPCNSVPESINTRLKEVDGQTVFEIGPQVSFSQRDVRQIQLAKGAIRAAIDVLMDEAGCTVDELDNIVIAGGFGFYLNPENLETIGIIPRGTKDRVEFAGNACRSGCVWMLTDISYRRFLEINLQDIEHISIAQSPKFMELYAESMEFRDAEFEIAGKS</sequence>
<dbReference type="PANTHER" id="PTHR42895">
    <property type="entry name" value="IRON-SULFUR CLUSTER-BINDING PROTEIN-RELATED"/>
    <property type="match status" value="1"/>
</dbReference>
<dbReference type="InterPro" id="IPR001041">
    <property type="entry name" value="2Fe-2S_ferredoxin-type"/>
</dbReference>
<reference evidence="2" key="1">
    <citation type="submission" date="2010-05" db="EMBL/GenBank/DDBJ databases">
        <title>The draft genome of Desulfonatronospira thiodismutans ASO3-1.</title>
        <authorList>
            <consortium name="US DOE Joint Genome Institute (JGI-PGF)"/>
            <person name="Lucas S."/>
            <person name="Copeland A."/>
            <person name="Lapidus A."/>
            <person name="Cheng J.-F."/>
            <person name="Bruce D."/>
            <person name="Goodwin L."/>
            <person name="Pitluck S."/>
            <person name="Chertkov O."/>
            <person name="Brettin T."/>
            <person name="Detter J.C."/>
            <person name="Han C."/>
            <person name="Land M.L."/>
            <person name="Hauser L."/>
            <person name="Kyrpides N."/>
            <person name="Mikhailova N."/>
            <person name="Muyzer G."/>
            <person name="Woyke T."/>
        </authorList>
    </citation>
    <scope>NUCLEOTIDE SEQUENCE [LARGE SCALE GENOMIC DNA]</scope>
    <source>
        <strain evidence="2">ASO3-1</strain>
    </source>
</reference>
<protein>
    <submittedName>
        <fullName evidence="2">Ferredoxin</fullName>
    </submittedName>
</protein>
<comment type="caution">
    <text evidence="2">The sequence shown here is derived from an EMBL/GenBank/DDBJ whole genome shotgun (WGS) entry which is preliminary data.</text>
</comment>
<proteinExistence type="predicted"/>
<accession>D6SRK2</accession>
<dbReference type="Pfam" id="PF17651">
    <property type="entry name" value="Raco_middle"/>
    <property type="match status" value="1"/>
</dbReference>
<dbReference type="Gene3D" id="3.10.20.30">
    <property type="match status" value="1"/>
</dbReference>
<dbReference type="SUPFAM" id="SSF54292">
    <property type="entry name" value="2Fe-2S ferredoxin-like"/>
    <property type="match status" value="1"/>
</dbReference>
<dbReference type="Pfam" id="PF00111">
    <property type="entry name" value="Fer2"/>
    <property type="match status" value="1"/>
</dbReference>
<dbReference type="Pfam" id="PF14574">
    <property type="entry name" value="RACo_C_ter"/>
    <property type="match status" value="1"/>
</dbReference>
<dbReference type="InterPro" id="IPR041414">
    <property type="entry name" value="Raco-like_middle"/>
</dbReference>
<organism evidence="2 3">
    <name type="scientific">Desulfonatronospira thiodismutans ASO3-1</name>
    <dbReference type="NCBI Taxonomy" id="555779"/>
    <lineage>
        <taxon>Bacteria</taxon>
        <taxon>Pseudomonadati</taxon>
        <taxon>Thermodesulfobacteriota</taxon>
        <taxon>Desulfovibrionia</taxon>
        <taxon>Desulfovibrionales</taxon>
        <taxon>Desulfonatronovibrionaceae</taxon>
        <taxon>Desulfonatronospira</taxon>
    </lineage>
</organism>
<evidence type="ECO:0000313" key="2">
    <source>
        <dbReference type="EMBL" id="EFI33318.1"/>
    </source>
</evidence>
<dbReference type="PROSITE" id="PS51085">
    <property type="entry name" value="2FE2S_FER_2"/>
    <property type="match status" value="1"/>
</dbReference>
<dbReference type="GO" id="GO:0051536">
    <property type="term" value="F:iron-sulfur cluster binding"/>
    <property type="evidence" value="ECO:0007669"/>
    <property type="project" value="InterPro"/>
</dbReference>
<dbReference type="PANTHER" id="PTHR42895:SF2">
    <property type="entry name" value="IRON-SULFUR CLUSTER PROTEIN"/>
    <property type="match status" value="1"/>
</dbReference>
<dbReference type="SUPFAM" id="SSF53067">
    <property type="entry name" value="Actin-like ATPase domain"/>
    <property type="match status" value="1"/>
</dbReference>
<dbReference type="Gene3D" id="3.30.420.480">
    <property type="entry name" value="Domain of unknown function (DUF4445)"/>
    <property type="match status" value="1"/>
</dbReference>
<feature type="domain" description="2Fe-2S ferredoxin-type" evidence="1">
    <location>
        <begin position="2"/>
        <end position="92"/>
    </location>
</feature>
<evidence type="ECO:0000313" key="3">
    <source>
        <dbReference type="Proteomes" id="UP000005496"/>
    </source>
</evidence>
<gene>
    <name evidence="2" type="ORF">Dthio_PD0645</name>
</gene>